<organism evidence="2 3">
    <name type="scientific">Haemaphysalis longicornis</name>
    <name type="common">Bush tick</name>
    <dbReference type="NCBI Taxonomy" id="44386"/>
    <lineage>
        <taxon>Eukaryota</taxon>
        <taxon>Metazoa</taxon>
        <taxon>Ecdysozoa</taxon>
        <taxon>Arthropoda</taxon>
        <taxon>Chelicerata</taxon>
        <taxon>Arachnida</taxon>
        <taxon>Acari</taxon>
        <taxon>Parasitiformes</taxon>
        <taxon>Ixodida</taxon>
        <taxon>Ixodoidea</taxon>
        <taxon>Ixodidae</taxon>
        <taxon>Haemaphysalinae</taxon>
        <taxon>Haemaphysalis</taxon>
    </lineage>
</organism>
<evidence type="ECO:0000256" key="1">
    <source>
        <dbReference type="SAM" id="Coils"/>
    </source>
</evidence>
<keyword evidence="3" id="KW-1185">Reference proteome</keyword>
<sequence length="159" mass="17910">MKLLLLLSHGQASVERGFSINKQVAVENLAELSYISQRVICEAVKNHGGLLNVPIPKELKASVRQARHRYAAYLDKQKKQALSRQATSKRKELEQELDKMQGRKSKLQKTLKCLLESADRFSEEGEAKNNLTYLVKANSFCGKRNPCENCTAFTSLVSK</sequence>
<gene>
    <name evidence="2" type="ORF">HPB48_018108</name>
</gene>
<dbReference type="VEuPathDB" id="VectorBase:HLOH_048804"/>
<feature type="coiled-coil region" evidence="1">
    <location>
        <begin position="76"/>
        <end position="124"/>
    </location>
</feature>
<reference evidence="2 3" key="1">
    <citation type="journal article" date="2020" name="Cell">
        <title>Large-Scale Comparative Analyses of Tick Genomes Elucidate Their Genetic Diversity and Vector Capacities.</title>
        <authorList>
            <consortium name="Tick Genome and Microbiome Consortium (TIGMIC)"/>
            <person name="Jia N."/>
            <person name="Wang J."/>
            <person name="Shi W."/>
            <person name="Du L."/>
            <person name="Sun Y."/>
            <person name="Zhan W."/>
            <person name="Jiang J.F."/>
            <person name="Wang Q."/>
            <person name="Zhang B."/>
            <person name="Ji P."/>
            <person name="Bell-Sakyi L."/>
            <person name="Cui X.M."/>
            <person name="Yuan T.T."/>
            <person name="Jiang B.G."/>
            <person name="Yang W.F."/>
            <person name="Lam T.T."/>
            <person name="Chang Q.C."/>
            <person name="Ding S.J."/>
            <person name="Wang X.J."/>
            <person name="Zhu J.G."/>
            <person name="Ruan X.D."/>
            <person name="Zhao L."/>
            <person name="Wei J.T."/>
            <person name="Ye R.Z."/>
            <person name="Que T.C."/>
            <person name="Du C.H."/>
            <person name="Zhou Y.H."/>
            <person name="Cheng J.X."/>
            <person name="Dai P.F."/>
            <person name="Guo W.B."/>
            <person name="Han X.H."/>
            <person name="Huang E.J."/>
            <person name="Li L.F."/>
            <person name="Wei W."/>
            <person name="Gao Y.C."/>
            <person name="Liu J.Z."/>
            <person name="Shao H.Z."/>
            <person name="Wang X."/>
            <person name="Wang C.C."/>
            <person name="Yang T.C."/>
            <person name="Huo Q.B."/>
            <person name="Li W."/>
            <person name="Chen H.Y."/>
            <person name="Chen S.E."/>
            <person name="Zhou L.G."/>
            <person name="Ni X.B."/>
            <person name="Tian J.H."/>
            <person name="Sheng Y."/>
            <person name="Liu T."/>
            <person name="Pan Y.S."/>
            <person name="Xia L.Y."/>
            <person name="Li J."/>
            <person name="Zhao F."/>
            <person name="Cao W.C."/>
        </authorList>
    </citation>
    <scope>NUCLEOTIDE SEQUENCE [LARGE SCALE GENOMIC DNA]</scope>
    <source>
        <strain evidence="2">HaeL-2018</strain>
    </source>
</reference>
<keyword evidence="1" id="KW-0175">Coiled coil</keyword>
<evidence type="ECO:0000313" key="2">
    <source>
        <dbReference type="EMBL" id="KAH9371832.1"/>
    </source>
</evidence>
<comment type="caution">
    <text evidence="2">The sequence shown here is derived from an EMBL/GenBank/DDBJ whole genome shotgun (WGS) entry which is preliminary data.</text>
</comment>
<evidence type="ECO:0000313" key="3">
    <source>
        <dbReference type="Proteomes" id="UP000821853"/>
    </source>
</evidence>
<proteinExistence type="predicted"/>
<dbReference type="EMBL" id="JABSTR010000005">
    <property type="protein sequence ID" value="KAH9371832.1"/>
    <property type="molecule type" value="Genomic_DNA"/>
</dbReference>
<protein>
    <submittedName>
        <fullName evidence="2">Uncharacterized protein</fullName>
    </submittedName>
</protein>
<dbReference type="OrthoDB" id="6435013at2759"/>
<dbReference type="Proteomes" id="UP000821853">
    <property type="component" value="Chromosome 3"/>
</dbReference>
<dbReference type="AlphaFoldDB" id="A0A9J6GBQ2"/>
<name>A0A9J6GBQ2_HAELO</name>
<accession>A0A9J6GBQ2</accession>